<evidence type="ECO:0000313" key="1">
    <source>
        <dbReference type="EMBL" id="SVC91061.1"/>
    </source>
</evidence>
<gene>
    <name evidence="1" type="ORF">METZ01_LOCUS343915</name>
</gene>
<organism evidence="1">
    <name type="scientific">marine metagenome</name>
    <dbReference type="NCBI Taxonomy" id="408172"/>
    <lineage>
        <taxon>unclassified sequences</taxon>
        <taxon>metagenomes</taxon>
        <taxon>ecological metagenomes</taxon>
    </lineage>
</organism>
<sequence>KAVIVKWVEHFSDGNWEISASNNKHIKLDAYRAEFKVEVPAKSKKEVSIFAIMGKD</sequence>
<proteinExistence type="predicted"/>
<name>A0A382R394_9ZZZZ</name>
<dbReference type="EMBL" id="UINC01118138">
    <property type="protein sequence ID" value="SVC91061.1"/>
    <property type="molecule type" value="Genomic_DNA"/>
</dbReference>
<dbReference type="AlphaFoldDB" id="A0A382R394"/>
<feature type="non-terminal residue" evidence="1">
    <location>
        <position position="1"/>
    </location>
</feature>
<accession>A0A382R394</accession>
<protein>
    <submittedName>
        <fullName evidence="1">Uncharacterized protein</fullName>
    </submittedName>
</protein>
<reference evidence="1" key="1">
    <citation type="submission" date="2018-05" db="EMBL/GenBank/DDBJ databases">
        <authorList>
            <person name="Lanie J.A."/>
            <person name="Ng W.-L."/>
            <person name="Kazmierczak K.M."/>
            <person name="Andrzejewski T.M."/>
            <person name="Davidsen T.M."/>
            <person name="Wayne K.J."/>
            <person name="Tettelin H."/>
            <person name="Glass J.I."/>
            <person name="Rusch D."/>
            <person name="Podicherti R."/>
            <person name="Tsui H.-C.T."/>
            <person name="Winkler M.E."/>
        </authorList>
    </citation>
    <scope>NUCLEOTIDE SEQUENCE</scope>
</reference>